<gene>
    <name evidence="2" type="ORF">FHX52_4207</name>
</gene>
<dbReference type="Proteomes" id="UP000320085">
    <property type="component" value="Unassembled WGS sequence"/>
</dbReference>
<organism evidence="2 3">
    <name type="scientific">Humibacillus xanthopallidus</name>
    <dbReference type="NCBI Taxonomy" id="412689"/>
    <lineage>
        <taxon>Bacteria</taxon>
        <taxon>Bacillati</taxon>
        <taxon>Actinomycetota</taxon>
        <taxon>Actinomycetes</taxon>
        <taxon>Micrococcales</taxon>
        <taxon>Intrasporangiaceae</taxon>
        <taxon>Humibacillus</taxon>
    </lineage>
</organism>
<dbReference type="PANTHER" id="PTHR38446:SF1">
    <property type="entry name" value="BLL0914 PROTEIN"/>
    <property type="match status" value="1"/>
</dbReference>
<dbReference type="Pfam" id="PF06993">
    <property type="entry name" value="DUF1304"/>
    <property type="match status" value="1"/>
</dbReference>
<feature type="transmembrane region" description="Helical" evidence="1">
    <location>
        <begin position="20"/>
        <end position="40"/>
    </location>
</feature>
<dbReference type="EMBL" id="VFQF01000003">
    <property type="protein sequence ID" value="TQN44983.1"/>
    <property type="molecule type" value="Genomic_DNA"/>
</dbReference>
<keyword evidence="1" id="KW-1133">Transmembrane helix</keyword>
<name>A0A543PLM7_9MICO</name>
<feature type="transmembrane region" description="Helical" evidence="1">
    <location>
        <begin position="127"/>
        <end position="145"/>
    </location>
</feature>
<dbReference type="AlphaFoldDB" id="A0A543PLM7"/>
<evidence type="ECO:0000313" key="2">
    <source>
        <dbReference type="EMBL" id="TQN44983.1"/>
    </source>
</evidence>
<feature type="transmembrane region" description="Helical" evidence="1">
    <location>
        <begin position="75"/>
        <end position="94"/>
    </location>
</feature>
<dbReference type="InterPro" id="IPR009732">
    <property type="entry name" value="DUF1304"/>
</dbReference>
<feature type="transmembrane region" description="Helical" evidence="1">
    <location>
        <begin position="100"/>
        <end position="120"/>
    </location>
</feature>
<dbReference type="PANTHER" id="PTHR38446">
    <property type="entry name" value="BLL0914 PROTEIN"/>
    <property type="match status" value="1"/>
</dbReference>
<reference evidence="2 3" key="1">
    <citation type="submission" date="2019-06" db="EMBL/GenBank/DDBJ databases">
        <title>Sequencing the genomes of 1000 actinobacteria strains.</title>
        <authorList>
            <person name="Klenk H.-P."/>
        </authorList>
    </citation>
    <scope>NUCLEOTIDE SEQUENCE [LARGE SCALE GENOMIC DNA]</scope>
    <source>
        <strain evidence="2 3">DSM 21776</strain>
    </source>
</reference>
<proteinExistence type="predicted"/>
<keyword evidence="1" id="KW-0472">Membrane</keyword>
<protein>
    <submittedName>
        <fullName evidence="2">Putative membrane protein</fullName>
    </submittedName>
</protein>
<accession>A0A543PLM7</accession>
<evidence type="ECO:0000256" key="1">
    <source>
        <dbReference type="SAM" id="Phobius"/>
    </source>
</evidence>
<sequence length="146" mass="15631">MGLVGRRGHSTVGGAYDPGMSVVASVFVGLAALLHVYIFWMESIAWTRPEVWKRFSVADQATADVTRPMAYNQGFYNLFLALGAGLGLVLWWTGHETAGRTLVLFATGSMVAAATVLLASGRHYLRAALTQGTLPLLGFVLFLLAG</sequence>
<evidence type="ECO:0000313" key="3">
    <source>
        <dbReference type="Proteomes" id="UP000320085"/>
    </source>
</evidence>
<comment type="caution">
    <text evidence="2">The sequence shown here is derived from an EMBL/GenBank/DDBJ whole genome shotgun (WGS) entry which is preliminary data.</text>
</comment>
<keyword evidence="1" id="KW-0812">Transmembrane</keyword>